<dbReference type="Proteomes" id="UP000537204">
    <property type="component" value="Unassembled WGS sequence"/>
</dbReference>
<sequence length="59" mass="6882">MKKPPKKTPNKTSDFLGTFHPKIKRIKTEPRQRIRHLLRSSIPLGQVNILRKTDSESMT</sequence>
<dbReference type="EMBL" id="JACHCE010000008">
    <property type="protein sequence ID" value="MBB5638340.1"/>
    <property type="molecule type" value="Genomic_DNA"/>
</dbReference>
<reference evidence="1 2" key="1">
    <citation type="submission" date="2020-08" db="EMBL/GenBank/DDBJ databases">
        <title>Genomic Encyclopedia of Type Strains, Phase IV (KMG-V): Genome sequencing to study the core and pangenomes of soil and plant-associated prokaryotes.</title>
        <authorList>
            <person name="Whitman W."/>
        </authorList>
    </citation>
    <scope>NUCLEOTIDE SEQUENCE [LARGE SCALE GENOMIC DNA]</scope>
    <source>
        <strain evidence="1 2">S3M1</strain>
    </source>
</reference>
<evidence type="ECO:0000313" key="2">
    <source>
        <dbReference type="Proteomes" id="UP000537204"/>
    </source>
</evidence>
<gene>
    <name evidence="1" type="ORF">HDE68_004269</name>
</gene>
<name>A0A7W8ZQV9_9SPHI</name>
<organism evidence="1 2">
    <name type="scientific">Pedobacter cryoconitis</name>
    <dbReference type="NCBI Taxonomy" id="188932"/>
    <lineage>
        <taxon>Bacteria</taxon>
        <taxon>Pseudomonadati</taxon>
        <taxon>Bacteroidota</taxon>
        <taxon>Sphingobacteriia</taxon>
        <taxon>Sphingobacteriales</taxon>
        <taxon>Sphingobacteriaceae</taxon>
        <taxon>Pedobacter</taxon>
    </lineage>
</organism>
<comment type="caution">
    <text evidence="1">The sequence shown here is derived from an EMBL/GenBank/DDBJ whole genome shotgun (WGS) entry which is preliminary data.</text>
</comment>
<accession>A0A7W8ZQV9</accession>
<proteinExistence type="predicted"/>
<protein>
    <submittedName>
        <fullName evidence="1">Uncharacterized protein</fullName>
    </submittedName>
</protein>
<evidence type="ECO:0000313" key="1">
    <source>
        <dbReference type="EMBL" id="MBB5638340.1"/>
    </source>
</evidence>
<dbReference type="AlphaFoldDB" id="A0A7W8ZQV9"/>